<dbReference type="EMBL" id="BONG01000025">
    <property type="protein sequence ID" value="GIF90677.1"/>
    <property type="molecule type" value="Genomic_DNA"/>
</dbReference>
<dbReference type="RefSeq" id="WP_191843100.1">
    <property type="nucleotide sequence ID" value="NZ_BAAALB010000031.1"/>
</dbReference>
<name>A0A8J3JTA3_9ACTN</name>
<reference evidence="2 3" key="1">
    <citation type="submission" date="2021-01" db="EMBL/GenBank/DDBJ databases">
        <title>Whole genome shotgun sequence of Catellatospora chokoriensis NBRC 107358.</title>
        <authorList>
            <person name="Komaki H."/>
            <person name="Tamura T."/>
        </authorList>
    </citation>
    <scope>NUCLEOTIDE SEQUENCE [LARGE SCALE GENOMIC DNA]</scope>
    <source>
        <strain evidence="2 3">NBRC 107358</strain>
    </source>
</reference>
<evidence type="ECO:0000259" key="1">
    <source>
        <dbReference type="PROSITE" id="PS51186"/>
    </source>
</evidence>
<dbReference type="InterPro" id="IPR016181">
    <property type="entry name" value="Acyl_CoA_acyltransferase"/>
</dbReference>
<protein>
    <submittedName>
        <fullName evidence="2">N-acetyltransferase</fullName>
    </submittedName>
</protein>
<dbReference type="AlphaFoldDB" id="A0A8J3JTA3"/>
<dbReference type="GO" id="GO:0016747">
    <property type="term" value="F:acyltransferase activity, transferring groups other than amino-acyl groups"/>
    <property type="evidence" value="ECO:0007669"/>
    <property type="project" value="InterPro"/>
</dbReference>
<proteinExistence type="predicted"/>
<keyword evidence="3" id="KW-1185">Reference proteome</keyword>
<dbReference type="Proteomes" id="UP000619293">
    <property type="component" value="Unassembled WGS sequence"/>
</dbReference>
<accession>A0A8J3JTA3</accession>
<organism evidence="2 3">
    <name type="scientific">Catellatospora chokoriensis</name>
    <dbReference type="NCBI Taxonomy" id="310353"/>
    <lineage>
        <taxon>Bacteria</taxon>
        <taxon>Bacillati</taxon>
        <taxon>Actinomycetota</taxon>
        <taxon>Actinomycetes</taxon>
        <taxon>Micromonosporales</taxon>
        <taxon>Micromonosporaceae</taxon>
        <taxon>Catellatospora</taxon>
    </lineage>
</organism>
<evidence type="ECO:0000313" key="3">
    <source>
        <dbReference type="Proteomes" id="UP000619293"/>
    </source>
</evidence>
<sequence>MTITYTWRGDFDSAEVEQLHADGFDREPSDHDWWAQVTGHSLGWVNARARERLVGWVNVAWDGSGHAFVLDTVVAADARRSGVGTGLVAEAARQAGAAGCEWLHVDFEEHLRGFYFEACGFRPTDAGLIALPTG</sequence>
<comment type="caution">
    <text evidence="2">The sequence shown here is derived from an EMBL/GenBank/DDBJ whole genome shotgun (WGS) entry which is preliminary data.</text>
</comment>
<dbReference type="PROSITE" id="PS51186">
    <property type="entry name" value="GNAT"/>
    <property type="match status" value="1"/>
</dbReference>
<dbReference type="SUPFAM" id="SSF55729">
    <property type="entry name" value="Acyl-CoA N-acyltransferases (Nat)"/>
    <property type="match status" value="1"/>
</dbReference>
<dbReference type="Gene3D" id="3.40.630.30">
    <property type="match status" value="1"/>
</dbReference>
<gene>
    <name evidence="2" type="ORF">Cch02nite_41210</name>
</gene>
<dbReference type="Pfam" id="PF00583">
    <property type="entry name" value="Acetyltransf_1"/>
    <property type="match status" value="1"/>
</dbReference>
<evidence type="ECO:0000313" key="2">
    <source>
        <dbReference type="EMBL" id="GIF90677.1"/>
    </source>
</evidence>
<dbReference type="InterPro" id="IPR000182">
    <property type="entry name" value="GNAT_dom"/>
</dbReference>
<feature type="domain" description="N-acetyltransferase" evidence="1">
    <location>
        <begin position="1"/>
        <end position="134"/>
    </location>
</feature>